<dbReference type="STRING" id="1196081.A0A364LAF7"/>
<dbReference type="GO" id="GO:0003824">
    <property type="term" value="F:catalytic activity"/>
    <property type="evidence" value="ECO:0007669"/>
    <property type="project" value="InterPro"/>
</dbReference>
<name>A0A364LAF7_TALAM</name>
<dbReference type="AlphaFoldDB" id="A0A364LAF7"/>
<dbReference type="InterPro" id="IPR053137">
    <property type="entry name" value="NLR-like"/>
</dbReference>
<accession>A0A364LAF7</accession>
<dbReference type="PANTHER" id="PTHR46082">
    <property type="entry name" value="ATP/GTP-BINDING PROTEIN-RELATED"/>
    <property type="match status" value="1"/>
</dbReference>
<evidence type="ECO:0000313" key="2">
    <source>
        <dbReference type="Proteomes" id="UP000249363"/>
    </source>
</evidence>
<dbReference type="Proteomes" id="UP000249363">
    <property type="component" value="Unassembled WGS sequence"/>
</dbReference>
<dbReference type="EMBL" id="MIKG01000021">
    <property type="protein sequence ID" value="RAO72805.1"/>
    <property type="molecule type" value="Genomic_DNA"/>
</dbReference>
<dbReference type="RefSeq" id="XP_040737319.1">
    <property type="nucleotide sequence ID" value="XM_040881664.1"/>
</dbReference>
<dbReference type="GO" id="GO:0009116">
    <property type="term" value="P:nucleoside metabolic process"/>
    <property type="evidence" value="ECO:0007669"/>
    <property type="project" value="InterPro"/>
</dbReference>
<dbReference type="GeneID" id="63798031"/>
<dbReference type="InterPro" id="IPR035994">
    <property type="entry name" value="Nucleoside_phosphorylase_sf"/>
</dbReference>
<evidence type="ECO:0000313" key="1">
    <source>
        <dbReference type="EMBL" id="RAO72805.1"/>
    </source>
</evidence>
<dbReference type="PANTHER" id="PTHR46082:SF11">
    <property type="entry name" value="AAA+ ATPASE DOMAIN-CONTAINING PROTEIN-RELATED"/>
    <property type="match status" value="1"/>
</dbReference>
<proteinExistence type="predicted"/>
<evidence type="ECO:0008006" key="3">
    <source>
        <dbReference type="Google" id="ProtNLM"/>
    </source>
</evidence>
<sequence>MKDTETRDRFAKERNVLCFEMEAAGLMDRIPCLVIRGVCDYSDSHKQEEWQGYAALTAAAYAEQLLSITPPSDSQGRAGQRNYSIYEEACRQSLFIIDPEEEKNRLKRDRGNRIPGTCVWIEHTDEVQAWLASSNTCSEGVMWFHGYPVFQKAVQQLPYYEVF</sequence>
<organism evidence="1 2">
    <name type="scientific">Talaromyces amestolkiae</name>
    <dbReference type="NCBI Taxonomy" id="1196081"/>
    <lineage>
        <taxon>Eukaryota</taxon>
        <taxon>Fungi</taxon>
        <taxon>Dikarya</taxon>
        <taxon>Ascomycota</taxon>
        <taxon>Pezizomycotina</taxon>
        <taxon>Eurotiomycetes</taxon>
        <taxon>Eurotiomycetidae</taxon>
        <taxon>Eurotiales</taxon>
        <taxon>Trichocomaceae</taxon>
        <taxon>Talaromyces</taxon>
        <taxon>Talaromyces sect. Talaromyces</taxon>
    </lineage>
</organism>
<dbReference type="Gene3D" id="3.40.50.1580">
    <property type="entry name" value="Nucleoside phosphorylase domain"/>
    <property type="match status" value="1"/>
</dbReference>
<dbReference type="OrthoDB" id="1577640at2759"/>
<dbReference type="SUPFAM" id="SSF53167">
    <property type="entry name" value="Purine and uridine phosphorylases"/>
    <property type="match status" value="1"/>
</dbReference>
<gene>
    <name evidence="1" type="ORF">BHQ10_008817</name>
</gene>
<reference evidence="1 2" key="1">
    <citation type="journal article" date="2017" name="Biotechnol. Biofuels">
        <title>Differential beta-glucosidase expression as a function of carbon source availability in Talaromyces amestolkiae: a genomic and proteomic approach.</title>
        <authorList>
            <person name="de Eugenio L.I."/>
            <person name="Mendez-Liter J.A."/>
            <person name="Nieto-Dominguez M."/>
            <person name="Alonso L."/>
            <person name="Gil-Munoz J."/>
            <person name="Barriuso J."/>
            <person name="Prieto A."/>
            <person name="Martinez M.J."/>
        </authorList>
    </citation>
    <scope>NUCLEOTIDE SEQUENCE [LARGE SCALE GENOMIC DNA]</scope>
    <source>
        <strain evidence="1 2">CIB</strain>
    </source>
</reference>
<keyword evidence="2" id="KW-1185">Reference proteome</keyword>
<comment type="caution">
    <text evidence="1">The sequence shown here is derived from an EMBL/GenBank/DDBJ whole genome shotgun (WGS) entry which is preliminary data.</text>
</comment>
<protein>
    <recommendedName>
        <fullName evidence="3">Nucleoside phosphorylase domain-containing protein</fullName>
    </recommendedName>
</protein>